<comment type="function">
    <text evidence="3">Is able to cleave peptidoglycan.</text>
</comment>
<dbReference type="GO" id="GO:0006508">
    <property type="term" value="P:proteolysis"/>
    <property type="evidence" value="ECO:0007669"/>
    <property type="project" value="UniProtKB-KW"/>
</dbReference>
<evidence type="ECO:0000256" key="5">
    <source>
        <dbReference type="ARBA" id="ARBA00006646"/>
    </source>
</evidence>
<feature type="region of interest" description="Disordered" evidence="12">
    <location>
        <begin position="1738"/>
        <end position="1796"/>
    </location>
</feature>
<evidence type="ECO:0000256" key="2">
    <source>
        <dbReference type="ARBA" id="ARBA00001947"/>
    </source>
</evidence>
<keyword evidence="9" id="KW-0326">Glycosidase</keyword>
<dbReference type="Proteomes" id="UP000233482">
    <property type="component" value="Unassembled WGS sequence"/>
</dbReference>
<evidence type="ECO:0000256" key="7">
    <source>
        <dbReference type="ARBA" id="ARBA00014134"/>
    </source>
</evidence>
<dbReference type="InterPro" id="IPR036779">
    <property type="entry name" value="LysM_dom_sf"/>
</dbReference>
<dbReference type="RefSeq" id="WP_101144041.1">
    <property type="nucleotide sequence ID" value="NZ_PIWM01000001.1"/>
</dbReference>
<dbReference type="Gene3D" id="3.10.350.10">
    <property type="entry name" value="LysM domain"/>
    <property type="match status" value="2"/>
</dbReference>
<dbReference type="Pfam" id="PF01464">
    <property type="entry name" value="SLT"/>
    <property type="match status" value="1"/>
</dbReference>
<evidence type="ECO:0000259" key="13">
    <source>
        <dbReference type="PROSITE" id="PS51782"/>
    </source>
</evidence>
<evidence type="ECO:0000256" key="6">
    <source>
        <dbReference type="ARBA" id="ARBA00012322"/>
    </source>
</evidence>
<proteinExistence type="inferred from homology"/>
<dbReference type="Gene3D" id="1.10.530.10">
    <property type="match status" value="1"/>
</dbReference>
<evidence type="ECO:0000256" key="4">
    <source>
        <dbReference type="ARBA" id="ARBA00006406"/>
    </source>
</evidence>
<comment type="cofactor">
    <cofactor evidence="2">
        <name>Zn(2+)</name>
        <dbReference type="ChEBI" id="CHEBI:29105"/>
    </cofactor>
</comment>
<dbReference type="GO" id="GO:0008237">
    <property type="term" value="F:metallopeptidase activity"/>
    <property type="evidence" value="ECO:0007669"/>
    <property type="project" value="UniProtKB-KW"/>
</dbReference>
<evidence type="ECO:0000256" key="1">
    <source>
        <dbReference type="ARBA" id="ARBA00001667"/>
    </source>
</evidence>
<dbReference type="InterPro" id="IPR023346">
    <property type="entry name" value="Lysozyme-like_dom_sf"/>
</dbReference>
<feature type="region of interest" description="Disordered" evidence="12">
    <location>
        <begin position="833"/>
        <end position="857"/>
    </location>
</feature>
<comment type="catalytic activity">
    <reaction evidence="1">
        <text>Hydrolysis of the -Gly-|-Gly- bond in the pentaglycine inter-peptide link joining staphylococcal cell wall peptidoglycans.</text>
        <dbReference type="EC" id="3.4.24.75"/>
    </reaction>
</comment>
<dbReference type="SMART" id="SM00257">
    <property type="entry name" value="LysM"/>
    <property type="match status" value="2"/>
</dbReference>
<dbReference type="PROSITE" id="PS51782">
    <property type="entry name" value="LYSM"/>
    <property type="match status" value="2"/>
</dbReference>
<dbReference type="SUPFAM" id="SSF51261">
    <property type="entry name" value="Duplicated hybrid motif"/>
    <property type="match status" value="1"/>
</dbReference>
<gene>
    <name evidence="14" type="ORF">CW686_01585</name>
</gene>
<evidence type="ECO:0000256" key="3">
    <source>
        <dbReference type="ARBA" id="ARBA00003270"/>
    </source>
</evidence>
<dbReference type="Pfam" id="PF01551">
    <property type="entry name" value="Peptidase_M23"/>
    <property type="match status" value="1"/>
</dbReference>
<organism evidence="14 15">
    <name type="scientific">Macrococcoides caseolyticum</name>
    <dbReference type="NCBI Taxonomy" id="69966"/>
    <lineage>
        <taxon>Bacteria</taxon>
        <taxon>Bacillati</taxon>
        <taxon>Bacillota</taxon>
        <taxon>Bacilli</taxon>
        <taxon>Bacillales</taxon>
        <taxon>Staphylococcaceae</taxon>
        <taxon>Macrococcoides</taxon>
    </lineage>
</organism>
<dbReference type="CDD" id="cd00118">
    <property type="entry name" value="LysM"/>
    <property type="match status" value="2"/>
</dbReference>
<evidence type="ECO:0000256" key="10">
    <source>
        <dbReference type="ARBA" id="ARBA00032268"/>
    </source>
</evidence>
<evidence type="ECO:0000256" key="9">
    <source>
        <dbReference type="ARBA" id="ARBA00023295"/>
    </source>
</evidence>
<dbReference type="Gene3D" id="2.70.70.10">
    <property type="entry name" value="Glucose Permease (Domain IIA)"/>
    <property type="match status" value="1"/>
</dbReference>
<dbReference type="Gene3D" id="1.10.287.1490">
    <property type="match status" value="1"/>
</dbReference>
<dbReference type="SUPFAM" id="SSF53955">
    <property type="entry name" value="Lysozyme-like"/>
    <property type="match status" value="1"/>
</dbReference>
<dbReference type="GO" id="GO:0016798">
    <property type="term" value="F:hydrolase activity, acting on glycosyl bonds"/>
    <property type="evidence" value="ECO:0007669"/>
    <property type="project" value="UniProtKB-KW"/>
</dbReference>
<feature type="coiled-coil region" evidence="11">
    <location>
        <begin position="1499"/>
        <end position="1620"/>
    </location>
</feature>
<keyword evidence="11" id="KW-0175">Coiled coil</keyword>
<accession>A0A855H0X2</accession>
<dbReference type="InterPro" id="IPR016047">
    <property type="entry name" value="M23ase_b-sheet_dom"/>
</dbReference>
<feature type="domain" description="LysM" evidence="13">
    <location>
        <begin position="1796"/>
        <end position="1839"/>
    </location>
</feature>
<dbReference type="EMBL" id="PIXC01000002">
    <property type="protein sequence ID" value="PKE27163.1"/>
    <property type="molecule type" value="Genomic_DNA"/>
</dbReference>
<comment type="similarity">
    <text evidence="4">Belongs to the transglycosylase family. IsaA subfamily.</text>
</comment>
<sequence>MANIQEIGTKFTMSVDGMLNKFKLLEQNFDNLPKVAEKSTKRMDKAFGAIDDSLKTFDKRLSETGKDFDTKKLQSELQKAQKEFKDTGNINKETMQSLQKEIKSVDWKSLDANSRDTFKTVIRNVNSVERNMNKLNDVKFLEGLPDDAKEAGKHLLALQKDVEKTSKSLEKTDDKVDFNKLNSELNKAKKELQSTGKVADNTLDQINKDIKDVDFESMSMSANVAFGKVEERAEQLDRKLRNVGDDVNLSNSTKNISKDIDGATGSVGGLKGAFKGLGPVIGGALATVSITEFTKKIVESTAEIEALNSQYEQVMGKMKNTTDKYLGEMAQKYNVHPNELKKSMLQYQAILKSKGLNEQDAYETSKMWLERTVDGSAFANESIEESTGRMMAVIKGEYDSADTVMINLSQTMLNDKAQEKYGKKWEQLSVTQQEQLKVQESIRQHTSAGVLGQGVKEADSYEKNLAQLKNTWKDFLASYGGPALDIANKGLKGGIKIIEDMAKGFSTIGKLIKELTGGKQVNILKKLGFSNGEANNIINWFNTLKQQLSIAGRAVSSFVMNNLGSIKKFFTGPDGQQLLQAVKNIFNGILAVVKFVFPLVKSIIVSIWQNIQGVIKGGLQVIKGLIQVFSGLFTGDFKKMWEGIKNIFSGAIKLIWNGVQLLFYGKLLKGGLAFAKLFAGSFKSMWQGILNLFKNFGKFIWDTSSKVSKNVIGAFKNLWTGSMNIIKNLKSGLYNSWVSIKKTTVDAAVGLKDGVVGAFKNTWNGVKGWIKSIKDGVIGMKDSVIETGKKMASGLKDKVVGGLNSMIDGVNWVADKLGMGKPLSKIDASKYSTGTGGHPEDGWATVGDKGPGNGKGTREIVQFPNGRTALFEKETTFWMPKGTHVYSNQETEPILDNMKYYSKGTKKDSSFGMGMLVKATSNAVTSATKLFGAKNTRKAIDYTAEKGSEVEKVTRAGAEIAGDIMDYIENPSKLVDLAMKKFGVDFSGISGLPGEMMLSAYKKLKDQTVKLVTGWIDEATGGNADGTEILGWPMTTPYSPNAAVPGYPTSFNGGRHYGIDLGIPSGTTIHAPTSGTVEQQSNYGGGIVARLLSGKIAQYFLHLSKVLKTGPVQQGDAIAKSGNSGAWTTGAHLHYQVESPASAELTNANTLDPVKFLKGKGGGGAGILKGVSAPGNISNWISSAIKRTGVPSTWAPYLKTIAKYESGFNPAAVQHGYVDVNTGGNEARGLMQVTPQTYRGLMGTTEGMMNPINNIAASIKWIKSRYGTVTNIPGMASGTWRGGYANGGIIPKDSIYRGGEEGKEVVIPTVPKRKKRANQLIALADRMVNGKPKRYASGTKKPSTHKVKWGDTLWDISRKNGTTVKALQLLNGIKNHLIYPGQIIKLTGAITGLKKNVSQQSKTHKATVQALSKAQRMYNTGSAIAKRGKTSGKVTGKEDIAIGNLIMANMKNIGKLPVEKMQANLNAISKKINSVIASNEGKIATLNNKIVKSSKSAEIKGASREIQNRKNNIATLNSKIKKTSNKKLIAKYKKDIKAHQRKISSLENKIKRATNNKVANNARADIAAYQAQINSLKKLKQSEVLKTNFLNSLVKQKQRLQNQLNKKNEERNALTEAKMSFRDSMRDSYRGYAGFEAAKGNTSRDFIAFMKYRLNRMKKFAANVTKLRKMGLDPTILREILAGGIESAIPRVETLVGGGKKNVLEINKLQKQVISYVNNLSNEHSRFGYDNEIKAKDKEVSSIKKQQTSLQSRASSYLSAKPKTKPKAKPKSTAKKTVASKVKAKITPKAKPKKTRTHNIKWGDTLGGIAAKYHTSVSAIKKLNGLKSDMIYAGRKLKIPGYAKGGIVNIPQIAWIAEGGFAESIISHDPSQRVQQQKIWKDTGDKLGFTKDDALTMRMIQLLEEQREIQRAIAQRDTVLQMDGKVVGKQIAPHIDKELARIMELGKRGVRHGG</sequence>
<protein>
    <recommendedName>
        <fullName evidence="7">Probable transglycosylase IsaA</fullName>
        <ecNumber evidence="6">3.4.24.75</ecNumber>
    </recommendedName>
    <alternativeName>
        <fullName evidence="10">Immunodominant staphylococcal antigen A</fullName>
    </alternativeName>
</protein>
<feature type="compositionally biased region" description="Basic residues" evidence="12">
    <location>
        <begin position="1762"/>
        <end position="1774"/>
    </location>
</feature>
<dbReference type="InterPro" id="IPR008258">
    <property type="entry name" value="Transglycosylase_SLT_dom_1"/>
</dbReference>
<name>A0A855H0X2_9STAP</name>
<dbReference type="CDD" id="cd12797">
    <property type="entry name" value="M23_peptidase"/>
    <property type="match status" value="1"/>
</dbReference>
<evidence type="ECO:0000256" key="8">
    <source>
        <dbReference type="ARBA" id="ARBA00023049"/>
    </source>
</evidence>
<evidence type="ECO:0000256" key="12">
    <source>
        <dbReference type="SAM" id="MobiDB-lite"/>
    </source>
</evidence>
<comment type="similarity">
    <text evidence="5">Belongs to the peptidase M23B family.</text>
</comment>
<dbReference type="PANTHER" id="PTHR33734:SF22">
    <property type="entry name" value="MEMBRANE-BOUND LYTIC MUREIN TRANSGLYCOSYLASE D"/>
    <property type="match status" value="1"/>
</dbReference>
<dbReference type="EC" id="3.4.24.75" evidence="6"/>
<feature type="coiled-coil region" evidence="11">
    <location>
        <begin position="290"/>
        <end position="324"/>
    </location>
</feature>
<keyword evidence="8" id="KW-0378">Hydrolase</keyword>
<dbReference type="Pfam" id="PF01476">
    <property type="entry name" value="LysM"/>
    <property type="match status" value="2"/>
</dbReference>
<feature type="compositionally biased region" description="Polar residues" evidence="12">
    <location>
        <begin position="1743"/>
        <end position="1758"/>
    </location>
</feature>
<reference evidence="14 15" key="1">
    <citation type="submission" date="2017-12" db="EMBL/GenBank/DDBJ databases">
        <title>Genomics of Macrococcus caseolyticus.</title>
        <authorList>
            <person name="MacFadyen A.C."/>
            <person name="Paterson G.K."/>
        </authorList>
    </citation>
    <scope>NUCLEOTIDE SEQUENCE [LARGE SCALE GENOMIC DNA]</scope>
    <source>
        <strain evidence="14 15">5788_EF188</strain>
    </source>
</reference>
<evidence type="ECO:0000256" key="11">
    <source>
        <dbReference type="SAM" id="Coils"/>
    </source>
</evidence>
<dbReference type="InterPro" id="IPR018392">
    <property type="entry name" value="LysM"/>
</dbReference>
<dbReference type="InterPro" id="IPR011055">
    <property type="entry name" value="Dup_hybrid_motif"/>
</dbReference>
<evidence type="ECO:0000313" key="15">
    <source>
        <dbReference type="Proteomes" id="UP000233482"/>
    </source>
</evidence>
<comment type="caution">
    <text evidence="14">The sequence shown here is derived from an EMBL/GenBank/DDBJ whole genome shotgun (WGS) entry which is preliminary data.</text>
</comment>
<keyword evidence="8" id="KW-0482">Metalloprotease</keyword>
<dbReference type="PANTHER" id="PTHR33734">
    <property type="entry name" value="LYSM DOMAIN-CONTAINING GPI-ANCHORED PROTEIN 2"/>
    <property type="match status" value="1"/>
</dbReference>
<evidence type="ECO:0000313" key="14">
    <source>
        <dbReference type="EMBL" id="PKE27163.1"/>
    </source>
</evidence>
<feature type="domain" description="LysM" evidence="13">
    <location>
        <begin position="1343"/>
        <end position="1386"/>
    </location>
</feature>
<feature type="compositionally biased region" description="Basic residues" evidence="12">
    <location>
        <begin position="1782"/>
        <end position="1796"/>
    </location>
</feature>
<dbReference type="SUPFAM" id="SSF54106">
    <property type="entry name" value="LysM domain"/>
    <property type="match status" value="2"/>
</dbReference>
<keyword evidence="8" id="KW-0645">Protease</keyword>